<dbReference type="EMBL" id="AACZ04040360">
    <property type="status" value="NOT_ANNOTATED_CDS"/>
    <property type="molecule type" value="Genomic_DNA"/>
</dbReference>
<evidence type="ECO:0000313" key="3">
    <source>
        <dbReference type="Proteomes" id="UP000002277"/>
    </source>
</evidence>
<protein>
    <submittedName>
        <fullName evidence="2">Uncharacterized protein</fullName>
    </submittedName>
</protein>
<dbReference type="OMA" id="HRGWRGM"/>
<evidence type="ECO:0000256" key="1">
    <source>
        <dbReference type="SAM" id="MobiDB-lite"/>
    </source>
</evidence>
<feature type="region of interest" description="Disordered" evidence="1">
    <location>
        <begin position="26"/>
        <end position="51"/>
    </location>
</feature>
<name>A0A2I3RUJ6_PANTR</name>
<reference evidence="2" key="3">
    <citation type="submission" date="2025-09" db="UniProtKB">
        <authorList>
            <consortium name="Ensembl"/>
        </authorList>
    </citation>
    <scope>IDENTIFICATION</scope>
</reference>
<dbReference type="Proteomes" id="UP000002277">
    <property type="component" value="Chromosome 9"/>
</dbReference>
<reference evidence="2" key="2">
    <citation type="submission" date="2025-08" db="UniProtKB">
        <authorList>
            <consortium name="Ensembl"/>
        </authorList>
    </citation>
    <scope>IDENTIFICATION</scope>
</reference>
<dbReference type="Bgee" id="ENSPTRG00000045150">
    <property type="expression patterns" value="Expressed in thymus and 13 other cell types or tissues"/>
</dbReference>
<dbReference type="AlphaFoldDB" id="A0A2I3RUJ6"/>
<sequence>MGVGESVGGRRHRGWRGMGGKAVWSLLPGRGREGASAGSVGQRSQHHSRAHPGWVWMEIPVRVRLTGRTPGLLSWLHSLWTALGGTKSRQVSMCPGHGS</sequence>
<evidence type="ECO:0000313" key="2">
    <source>
        <dbReference type="Ensembl" id="ENSPTRP00000067997.1"/>
    </source>
</evidence>
<keyword evidence="3" id="KW-1185">Reference proteome</keyword>
<proteinExistence type="predicted"/>
<organism evidence="2 3">
    <name type="scientific">Pan troglodytes</name>
    <name type="common">Chimpanzee</name>
    <dbReference type="NCBI Taxonomy" id="9598"/>
    <lineage>
        <taxon>Eukaryota</taxon>
        <taxon>Metazoa</taxon>
        <taxon>Chordata</taxon>
        <taxon>Craniata</taxon>
        <taxon>Vertebrata</taxon>
        <taxon>Euteleostomi</taxon>
        <taxon>Mammalia</taxon>
        <taxon>Eutheria</taxon>
        <taxon>Euarchontoglires</taxon>
        <taxon>Primates</taxon>
        <taxon>Haplorrhini</taxon>
        <taxon>Catarrhini</taxon>
        <taxon>Hominidae</taxon>
        <taxon>Pan</taxon>
    </lineage>
</organism>
<dbReference type="Ensembl" id="ENSPTRT00000098722.1">
    <property type="protein sequence ID" value="ENSPTRP00000067997.1"/>
    <property type="gene ID" value="ENSPTRG00000045150.1"/>
</dbReference>
<accession>A0A2I3RUJ6</accession>
<dbReference type="InParanoid" id="A0A2I3RUJ6"/>
<reference evidence="2 3" key="1">
    <citation type="journal article" date="2005" name="Nature">
        <title>Initial sequence of the chimpanzee genome and comparison with the human genome.</title>
        <authorList>
            <consortium name="Chimpanzee sequencing and analysis consortium"/>
        </authorList>
    </citation>
    <scope>NUCLEOTIDE SEQUENCE [LARGE SCALE GENOMIC DNA]</scope>
</reference>
<dbReference type="GeneTree" id="ENSGT00910000147384"/>